<dbReference type="GO" id="GO:0016973">
    <property type="term" value="P:poly(A)+ mRNA export from nucleus"/>
    <property type="evidence" value="ECO:0007669"/>
    <property type="project" value="TreeGrafter"/>
</dbReference>
<keyword evidence="6" id="KW-0509">mRNA transport</keyword>
<dbReference type="OrthoDB" id="1918363at2759"/>
<evidence type="ECO:0000256" key="4">
    <source>
        <dbReference type="ARBA" id="ARBA00023163"/>
    </source>
</evidence>
<evidence type="ECO:0000313" key="10">
    <source>
        <dbReference type="Proteomes" id="UP000029120"/>
    </source>
</evidence>
<keyword evidence="6" id="KW-0811">Translocation</keyword>
<dbReference type="GO" id="GO:0070897">
    <property type="term" value="P:transcription preinitiation complex assembly"/>
    <property type="evidence" value="ECO:0007669"/>
    <property type="project" value="InterPro"/>
</dbReference>
<keyword evidence="4" id="KW-0804">Transcription</keyword>
<comment type="similarity">
    <text evidence="2 6">Belongs to the nucleoporin interacting component (NIC) family.</text>
</comment>
<dbReference type="GO" id="GO:0017025">
    <property type="term" value="F:TBP-class protein binding"/>
    <property type="evidence" value="ECO:0007669"/>
    <property type="project" value="InterPro"/>
</dbReference>
<dbReference type="GO" id="GO:0005643">
    <property type="term" value="C:nuclear pore"/>
    <property type="evidence" value="ECO:0007669"/>
    <property type="project" value="UniProtKB-SubCell"/>
</dbReference>
<accession>A0A087H4F5</accession>
<name>A0A087H4F5_ARAAL</name>
<dbReference type="eggNOG" id="KOG1597">
    <property type="taxonomic scope" value="Eukaryota"/>
</dbReference>
<evidence type="ECO:0000256" key="1">
    <source>
        <dbReference type="ARBA" id="ARBA00004259"/>
    </source>
</evidence>
<sequence length="997" mass="112075">MDITNMVDTSIEAHAGSSSGEQLVALANRPMHEKKAYVFGEIVKKLNTSRERGLPYHPAMCFKDAYESIGAEIVPNAKLTNMQKIWQLVEAMTGEDSTLPQGVSKRMSLAINARRYLQREHEKQIMDTIQSHPTQASLGGSVGNLQRIRAFLRIRLGEYGRLDFDPPDARSQPPIDTTWQQIYFCLRTGYYEEAMDIARSTPSSQQLAPLLTEWITKDGMVAAETSAIASKECDKMDDPLGRTAYDKMKLLVYTIISGSPRQIDSLPSPWYPSALFNTIEDLLWFLLSCIRDVAGGSSSVVLNDGLAPYSLDDLQAYLNASERLYSTEYGNSPFQYAYLMLLSIQLLPAILNLSIKGWFIIDAVHIAISVLDHSVLSKGSETGLVDANAEASSMLRRYGSMFLQHGDLQMTVEYYAQAAVIVGGGQLAWSGRSDVDQQRQRNLMLKQLLTEILLREGGIYFLLGASGSGEDGQLGRFFPDSRLRQQLLVEAAQQCQEAGLYEESIEIRKRVGAFSAALETVNKCLSEAICSLARGRLDGESRTSGLILAGNDILQTYKYYPEVSLQERELVMEQETILRQLEAILSIHKLGKRGNHLDALREIAKLPFIHLDPRVPDVTVDVFPSASPYFQTCVPDLLKVALTCLDNVYDTGASVHAMRSKIAGFLASNMPNSSVFSSSEPKLQEAQIEALLRKTESLKSELESLQIMNGRLHGSSCEGLSFPELQELQSQLRQGMVNVEDQQRRMKMENDNLVEEVQASIGAYRRQMELSKKRRVLRLGAEAGRRFREERQPVRAPVKMKKKIKYMKREIKRLKLWNERMVGKAIDGMSFIELMVLKKDMRSALIHVQHRMILSRKGKEEEEEEELSSVANGVETLKLEACQPVELDIMQTGEFMIKYCSKLRMSQQAVKAAKEAVVKCSEFDIIRRSPFRSIIAVVLYIITQLSDDKKSLKDVLKATGVAEVTIRNSYKDLYPHFAKIVPSWYAKEEDLKNLSSP</sequence>
<keyword evidence="6" id="KW-0472">Membrane</keyword>
<keyword evidence="3" id="KW-0805">Transcription regulation</keyword>
<organism evidence="9 10">
    <name type="scientific">Arabis alpina</name>
    <name type="common">Alpine rock-cress</name>
    <dbReference type="NCBI Taxonomy" id="50452"/>
    <lineage>
        <taxon>Eukaryota</taxon>
        <taxon>Viridiplantae</taxon>
        <taxon>Streptophyta</taxon>
        <taxon>Embryophyta</taxon>
        <taxon>Tracheophyta</taxon>
        <taxon>Spermatophyta</taxon>
        <taxon>Magnoliopsida</taxon>
        <taxon>eudicotyledons</taxon>
        <taxon>Gunneridae</taxon>
        <taxon>Pentapetalae</taxon>
        <taxon>rosids</taxon>
        <taxon>malvids</taxon>
        <taxon>Brassicales</taxon>
        <taxon>Brassicaceae</taxon>
        <taxon>Arabideae</taxon>
        <taxon>Arabis</taxon>
    </lineage>
</organism>
<feature type="domain" description="Cyclin-like" evidence="8">
    <location>
        <begin position="894"/>
        <end position="975"/>
    </location>
</feature>
<dbReference type="EMBL" id="CM002872">
    <property type="protein sequence ID" value="KFK37007.1"/>
    <property type="molecule type" value="Genomic_DNA"/>
</dbReference>
<dbReference type="Gramene" id="KFK37007">
    <property type="protein sequence ID" value="KFK37007"/>
    <property type="gene ID" value="AALP_AA4G200200"/>
</dbReference>
<reference evidence="10" key="1">
    <citation type="journal article" date="2015" name="Nat. Plants">
        <title>Genome expansion of Arabis alpina linked with retrotransposition and reduced symmetric DNA methylation.</title>
        <authorList>
            <person name="Willing E.M."/>
            <person name="Rawat V."/>
            <person name="Mandakova T."/>
            <person name="Maumus F."/>
            <person name="James G.V."/>
            <person name="Nordstroem K.J."/>
            <person name="Becker C."/>
            <person name="Warthmann N."/>
            <person name="Chica C."/>
            <person name="Szarzynska B."/>
            <person name="Zytnicki M."/>
            <person name="Albani M.C."/>
            <person name="Kiefer C."/>
            <person name="Bergonzi S."/>
            <person name="Castaings L."/>
            <person name="Mateos J.L."/>
            <person name="Berns M.C."/>
            <person name="Bujdoso N."/>
            <person name="Piofczyk T."/>
            <person name="de Lorenzo L."/>
            <person name="Barrero-Sicilia C."/>
            <person name="Mateos I."/>
            <person name="Piednoel M."/>
            <person name="Hagmann J."/>
            <person name="Chen-Min-Tao R."/>
            <person name="Iglesias-Fernandez R."/>
            <person name="Schuster S.C."/>
            <person name="Alonso-Blanco C."/>
            <person name="Roudier F."/>
            <person name="Carbonero P."/>
            <person name="Paz-Ares J."/>
            <person name="Davis S.J."/>
            <person name="Pecinka A."/>
            <person name="Quesneville H."/>
            <person name="Colot V."/>
            <person name="Lysak M.A."/>
            <person name="Weigel D."/>
            <person name="Coupland G."/>
            <person name="Schneeberger K."/>
        </authorList>
    </citation>
    <scope>NUCLEOTIDE SEQUENCE [LARGE SCALE GENOMIC DNA]</scope>
    <source>
        <strain evidence="10">cv. Pajares</strain>
    </source>
</reference>
<dbReference type="Gene3D" id="1.10.472.10">
    <property type="entry name" value="Cyclin-like"/>
    <property type="match status" value="1"/>
</dbReference>
<evidence type="ECO:0000256" key="7">
    <source>
        <dbReference type="SAM" id="Coils"/>
    </source>
</evidence>
<keyword evidence="6" id="KW-0813">Transport</keyword>
<dbReference type="PANTHER" id="PTHR11225">
    <property type="entry name" value="NUCLEAR PORE COMPLEX PROTEIN NUP93 NUCLEOPORIN NUP93 DEAD EYE PROTEIN"/>
    <property type="match status" value="1"/>
</dbReference>
<dbReference type="SMART" id="SM00385">
    <property type="entry name" value="CYCLIN"/>
    <property type="match status" value="1"/>
</dbReference>
<dbReference type="PANTHER" id="PTHR11225:SF5">
    <property type="entry name" value="NUCLEAR PORE COMPLEX PROTEIN NUP93A"/>
    <property type="match status" value="1"/>
</dbReference>
<keyword evidence="6" id="KW-0906">Nuclear pore complex</keyword>
<keyword evidence="10" id="KW-1185">Reference proteome</keyword>
<protein>
    <recommendedName>
        <fullName evidence="6">Nuclear pore protein</fullName>
    </recommendedName>
</protein>
<keyword evidence="5 6" id="KW-0539">Nucleus</keyword>
<gene>
    <name evidence="9" type="ordered locus">AALP_Aa4g200200</name>
</gene>
<dbReference type="InterPro" id="IPR000812">
    <property type="entry name" value="TFIIB"/>
</dbReference>
<evidence type="ECO:0000313" key="9">
    <source>
        <dbReference type="EMBL" id="KFK37007.1"/>
    </source>
</evidence>
<dbReference type="PRINTS" id="PR00685">
    <property type="entry name" value="TIFACTORIIB"/>
</dbReference>
<feature type="coiled-coil region" evidence="7">
    <location>
        <begin position="688"/>
        <end position="756"/>
    </location>
</feature>
<evidence type="ECO:0000256" key="2">
    <source>
        <dbReference type="ARBA" id="ARBA00010186"/>
    </source>
</evidence>
<comment type="subcellular location">
    <subcellularLocation>
        <location evidence="1">Nucleus envelope</location>
    </subcellularLocation>
    <subcellularLocation>
        <location evidence="6">Nucleus</location>
        <location evidence="6">Nuclear pore complex</location>
    </subcellularLocation>
</comment>
<dbReference type="Pfam" id="PF04097">
    <property type="entry name" value="Nic96"/>
    <property type="match status" value="1"/>
</dbReference>
<evidence type="ECO:0000256" key="5">
    <source>
        <dbReference type="ARBA" id="ARBA00023242"/>
    </source>
</evidence>
<dbReference type="eggNOG" id="KOG2168">
    <property type="taxonomic scope" value="Eukaryota"/>
</dbReference>
<evidence type="ECO:0000259" key="8">
    <source>
        <dbReference type="SMART" id="SM00385"/>
    </source>
</evidence>
<dbReference type="InterPro" id="IPR013150">
    <property type="entry name" value="TFIIB_cyclin"/>
</dbReference>
<dbReference type="InterPro" id="IPR036915">
    <property type="entry name" value="Cyclin-like_sf"/>
</dbReference>
<dbReference type="GO" id="GO:0017056">
    <property type="term" value="F:structural constituent of nuclear pore"/>
    <property type="evidence" value="ECO:0007669"/>
    <property type="project" value="InterPro"/>
</dbReference>
<dbReference type="InterPro" id="IPR007231">
    <property type="entry name" value="Nucleoporin_int_Nup93/Nic96"/>
</dbReference>
<dbReference type="GO" id="GO:0006606">
    <property type="term" value="P:protein import into nucleus"/>
    <property type="evidence" value="ECO:0007669"/>
    <property type="project" value="TreeGrafter"/>
</dbReference>
<keyword evidence="7" id="KW-0175">Coiled coil</keyword>
<dbReference type="Proteomes" id="UP000029120">
    <property type="component" value="Chromosome 4"/>
</dbReference>
<proteinExistence type="inferred from homology"/>
<dbReference type="SUPFAM" id="SSF47954">
    <property type="entry name" value="Cyclin-like"/>
    <property type="match status" value="1"/>
</dbReference>
<dbReference type="Pfam" id="PF00382">
    <property type="entry name" value="TFIIB"/>
    <property type="match status" value="1"/>
</dbReference>
<dbReference type="InterPro" id="IPR013763">
    <property type="entry name" value="Cyclin-like_dom"/>
</dbReference>
<keyword evidence="6" id="KW-0653">Protein transport</keyword>
<evidence type="ECO:0000256" key="3">
    <source>
        <dbReference type="ARBA" id="ARBA00023015"/>
    </source>
</evidence>
<evidence type="ECO:0000256" key="6">
    <source>
        <dbReference type="RuleBase" id="RU364035"/>
    </source>
</evidence>
<dbReference type="AlphaFoldDB" id="A0A087H4F5"/>